<gene>
    <name evidence="1" type="ORF">UFOPK1857_00486</name>
</gene>
<name>A0A6J6HK45_9ZZZZ</name>
<accession>A0A6J6HK45</accession>
<sequence>MAKDYVFGNGENWNQHEVLVHHANAGGHCIAGTAELNYAIINQNVALVCLIQTVKHIHQSGFSGAVFAKQTMNLPRLGNQIDLVVRGHLAEALCNTAEFQLHRLSVSTAQTCPIGAVGFSLTPCIHSKLNHPCKENRGWPKGQPRLS</sequence>
<dbReference type="EMBL" id="CAEZUU010000081">
    <property type="protein sequence ID" value="CAB4612259.1"/>
    <property type="molecule type" value="Genomic_DNA"/>
</dbReference>
<protein>
    <submittedName>
        <fullName evidence="1">Unannotated protein</fullName>
    </submittedName>
</protein>
<proteinExistence type="predicted"/>
<organism evidence="1">
    <name type="scientific">freshwater metagenome</name>
    <dbReference type="NCBI Taxonomy" id="449393"/>
    <lineage>
        <taxon>unclassified sequences</taxon>
        <taxon>metagenomes</taxon>
        <taxon>ecological metagenomes</taxon>
    </lineage>
</organism>
<reference evidence="1" key="1">
    <citation type="submission" date="2020-05" db="EMBL/GenBank/DDBJ databases">
        <authorList>
            <person name="Chiriac C."/>
            <person name="Salcher M."/>
            <person name="Ghai R."/>
            <person name="Kavagutti S V."/>
        </authorList>
    </citation>
    <scope>NUCLEOTIDE SEQUENCE</scope>
</reference>
<evidence type="ECO:0000313" key="1">
    <source>
        <dbReference type="EMBL" id="CAB4612259.1"/>
    </source>
</evidence>
<dbReference type="AlphaFoldDB" id="A0A6J6HK45"/>